<accession>A0A1Q3DKV8</accession>
<evidence type="ECO:0000313" key="2">
    <source>
        <dbReference type="EMBL" id="GAV93167.1"/>
    </source>
</evidence>
<gene>
    <name evidence="2" type="ORF">SCV_043</name>
</gene>
<sequence length="125" mass="14420">MENRYWLPYPSEKEKDILVNEKDAPRASNEQSSSHQGTSMALTYETLCFFRWNRNPLDGTTPGPTSDKKMPRSTTSQVQLLFSHVVCVLQKRFRKYLGIYLCTLRFWSSSQDLPVAVATNLNAQR</sequence>
<feature type="compositionally biased region" description="Polar residues" evidence="1">
    <location>
        <begin position="28"/>
        <end position="38"/>
    </location>
</feature>
<feature type="region of interest" description="Disordered" evidence="1">
    <location>
        <begin position="16"/>
        <end position="38"/>
    </location>
</feature>
<protein>
    <submittedName>
        <fullName evidence="2">Uncharacterized protein</fullName>
    </submittedName>
</protein>
<name>A0A1Q3DKV8_9VIRU</name>
<feature type="compositionally biased region" description="Basic and acidic residues" evidence="1">
    <location>
        <begin position="16"/>
        <end position="25"/>
    </location>
</feature>
<proteinExistence type="predicted"/>
<evidence type="ECO:0000256" key="1">
    <source>
        <dbReference type="SAM" id="MobiDB-lite"/>
    </source>
</evidence>
<reference evidence="2" key="1">
    <citation type="submission" date="2017-01" db="EMBL/GenBank/DDBJ databases">
        <title>Draft genome sequence of uncultured bacilliform virus purified from snow crab.</title>
        <authorList>
            <person name="Takano T."/>
        </authorList>
    </citation>
    <scope>NUCLEOTIDE SEQUENCE</scope>
    <source>
        <strain evidence="2">Isolate_1</strain>
    </source>
</reference>
<organism evidence="2">
    <name type="scientific">Chionoecetes opilio bacilliform virus</name>
    <dbReference type="NCBI Taxonomy" id="1825681"/>
    <lineage>
        <taxon>Viruses</taxon>
        <taxon>Viruses incertae sedis</taxon>
        <taxon>Naldaviricetes</taxon>
        <taxon>Nimaviridae</taxon>
    </lineage>
</organism>
<comment type="caution">
    <text evidence="2">The sequence shown here is derived from an EMBL/GenBank/DDBJ whole genome shotgun (WGS) entry which is preliminary data.</text>
</comment>
<dbReference type="EMBL" id="BDLS01000001">
    <property type="protein sequence ID" value="GAV93167.1"/>
    <property type="molecule type" value="Genomic_DNA"/>
</dbReference>